<dbReference type="InterPro" id="IPR002656">
    <property type="entry name" value="Acyl_transf_3_dom"/>
</dbReference>
<feature type="transmembrane region" description="Helical" evidence="1">
    <location>
        <begin position="231"/>
        <end position="250"/>
    </location>
</feature>
<evidence type="ECO:0000259" key="2">
    <source>
        <dbReference type="Pfam" id="PF01757"/>
    </source>
</evidence>
<dbReference type="InterPro" id="IPR050879">
    <property type="entry name" value="Acyltransferase_3"/>
</dbReference>
<reference evidence="4" key="1">
    <citation type="journal article" date="2013" name="Stand. Genomic Sci.">
        <title>Complete genome sequence of Desulfocapsa sulfexigens, a marine deltaproteobacterium specialized in disproportionating inorganic sulfur compounds.</title>
        <authorList>
            <person name="Finster K.W."/>
            <person name="Kjeldsen K.U."/>
            <person name="Kube M."/>
            <person name="Reinhardt R."/>
            <person name="Mussmann M."/>
            <person name="Amann R."/>
            <person name="Schreiber L."/>
        </authorList>
    </citation>
    <scope>NUCLEOTIDE SEQUENCE [LARGE SCALE GENOMIC DNA]</scope>
    <source>
        <strain evidence="4">DSM 10523 / SB164P1</strain>
    </source>
</reference>
<accession>M1PL37</accession>
<keyword evidence="4" id="KW-1185">Reference proteome</keyword>
<feature type="transmembrane region" description="Helical" evidence="1">
    <location>
        <begin position="207"/>
        <end position="224"/>
    </location>
</feature>
<keyword evidence="3" id="KW-0012">Acyltransferase</keyword>
<evidence type="ECO:0000256" key="1">
    <source>
        <dbReference type="SAM" id="Phobius"/>
    </source>
</evidence>
<keyword evidence="1" id="KW-0812">Transmembrane</keyword>
<feature type="transmembrane region" description="Helical" evidence="1">
    <location>
        <begin position="288"/>
        <end position="305"/>
    </location>
</feature>
<proteinExistence type="predicted"/>
<dbReference type="Proteomes" id="UP000011721">
    <property type="component" value="Chromosome"/>
</dbReference>
<evidence type="ECO:0000313" key="4">
    <source>
        <dbReference type="Proteomes" id="UP000011721"/>
    </source>
</evidence>
<gene>
    <name evidence="3" type="ordered locus">UWK_00615</name>
</gene>
<feature type="transmembrane region" description="Helical" evidence="1">
    <location>
        <begin position="311"/>
        <end position="331"/>
    </location>
</feature>
<dbReference type="AlphaFoldDB" id="M1PL37"/>
<dbReference type="eggNOG" id="COG1835">
    <property type="taxonomic scope" value="Bacteria"/>
</dbReference>
<keyword evidence="3" id="KW-0808">Transferase</keyword>
<feature type="transmembrane region" description="Helical" evidence="1">
    <location>
        <begin position="256"/>
        <end position="276"/>
    </location>
</feature>
<dbReference type="Pfam" id="PF01757">
    <property type="entry name" value="Acyl_transf_3"/>
    <property type="match status" value="1"/>
</dbReference>
<feature type="transmembrane region" description="Helical" evidence="1">
    <location>
        <begin position="81"/>
        <end position="99"/>
    </location>
</feature>
<name>M1PL37_DESSD</name>
<feature type="transmembrane region" description="Helical" evidence="1">
    <location>
        <begin position="12"/>
        <end position="35"/>
    </location>
</feature>
<feature type="transmembrane region" description="Helical" evidence="1">
    <location>
        <begin position="172"/>
        <end position="192"/>
    </location>
</feature>
<dbReference type="STRING" id="1167006.UWK_00615"/>
<dbReference type="RefSeq" id="WP_015402894.1">
    <property type="nucleotide sequence ID" value="NC_020304.1"/>
</dbReference>
<dbReference type="GO" id="GO:0000271">
    <property type="term" value="P:polysaccharide biosynthetic process"/>
    <property type="evidence" value="ECO:0007669"/>
    <property type="project" value="TreeGrafter"/>
</dbReference>
<feature type="domain" description="Acyltransferase 3" evidence="2">
    <location>
        <begin position="9"/>
        <end position="328"/>
    </location>
</feature>
<organism evidence="3 4">
    <name type="scientific">Desulfocapsa sulfexigens (strain DSM 10523 / SB164P1)</name>
    <dbReference type="NCBI Taxonomy" id="1167006"/>
    <lineage>
        <taxon>Bacteria</taxon>
        <taxon>Pseudomonadati</taxon>
        <taxon>Thermodesulfobacteriota</taxon>
        <taxon>Desulfobulbia</taxon>
        <taxon>Desulfobulbales</taxon>
        <taxon>Desulfocapsaceae</taxon>
        <taxon>Desulfocapsa</taxon>
    </lineage>
</organism>
<protein>
    <submittedName>
        <fullName evidence="3">Putative acyltransferase</fullName>
    </submittedName>
</protein>
<dbReference type="GO" id="GO:0016747">
    <property type="term" value="F:acyltransferase activity, transferring groups other than amino-acyl groups"/>
    <property type="evidence" value="ECO:0007669"/>
    <property type="project" value="InterPro"/>
</dbReference>
<dbReference type="PANTHER" id="PTHR23028:SF53">
    <property type="entry name" value="ACYL_TRANSF_3 DOMAIN-CONTAINING PROTEIN"/>
    <property type="match status" value="1"/>
</dbReference>
<keyword evidence="1" id="KW-1133">Transmembrane helix</keyword>
<dbReference type="PANTHER" id="PTHR23028">
    <property type="entry name" value="ACETYLTRANSFERASE"/>
    <property type="match status" value="1"/>
</dbReference>
<keyword evidence="1" id="KW-0472">Membrane</keyword>
<dbReference type="HOGENOM" id="CLU_005679_0_1_7"/>
<dbReference type="KEGG" id="dsf:UWK_00615"/>
<feature type="transmembrane region" description="Helical" evidence="1">
    <location>
        <begin position="146"/>
        <end position="165"/>
    </location>
</feature>
<sequence>MADIPYKNNFDLLRLILAFSVCLAHIGAVSGIQAFFPLGDFFNSSIAVDCFFVVSGFLIFRSYNRSSRLLSYFNKRLRRIYPAYLTVVLLAAIFLPLLIRPDTNLIFSTEWFRYLFSNLIFLNFLQPHLSGIFSANPLSVINAPLWTIKIEVLFYLSVPLIFFLFRDKKKWLILVLLYGASVSYSLFLIHLYLNTGTDLYLRLEKQLPGQLAFFLSGGGLYIYFSFFRNHYLKLLLPSLLFLTFKGSTFIPGIYPFYPLALAVTVISFALIFPYLGNWGKYGDISYGVYIYHFPILQIFTFFGLLREHPWIGFTFFILSVLMTSACSYHFIERPFLRKSSHYRKAAEESSPQ</sequence>
<dbReference type="EMBL" id="CP003985">
    <property type="protein sequence ID" value="AGF77196.1"/>
    <property type="molecule type" value="Genomic_DNA"/>
</dbReference>
<evidence type="ECO:0000313" key="3">
    <source>
        <dbReference type="EMBL" id="AGF77196.1"/>
    </source>
</evidence>
<dbReference type="GO" id="GO:0016020">
    <property type="term" value="C:membrane"/>
    <property type="evidence" value="ECO:0007669"/>
    <property type="project" value="TreeGrafter"/>
</dbReference>
<feature type="transmembrane region" description="Helical" evidence="1">
    <location>
        <begin position="41"/>
        <end position="60"/>
    </location>
</feature>